<evidence type="ECO:0000313" key="2">
    <source>
        <dbReference type="EMBL" id="KAK9830068.1"/>
    </source>
</evidence>
<name>A0AAW1R956_9CHLO</name>
<dbReference type="AlphaFoldDB" id="A0AAW1R956"/>
<protein>
    <submittedName>
        <fullName evidence="2">Uncharacterized protein</fullName>
    </submittedName>
</protein>
<comment type="caution">
    <text evidence="2">The sequence shown here is derived from an EMBL/GenBank/DDBJ whole genome shotgun (WGS) entry which is preliminary data.</text>
</comment>
<proteinExistence type="predicted"/>
<dbReference type="EMBL" id="JALJOR010000001">
    <property type="protein sequence ID" value="KAK9830068.1"/>
    <property type="molecule type" value="Genomic_DNA"/>
</dbReference>
<feature type="region of interest" description="Disordered" evidence="1">
    <location>
        <begin position="340"/>
        <end position="408"/>
    </location>
</feature>
<sequence length="408" mass="43691">MLQILRTRKSLQRSYQGTSQFSASSFASFQDLLTAWLDAQTASQASSGVEAPKSTLAHLVHYMATLVTTVFSDLRSQIHQENSPHNVPQRVSGDAAEARPGLLVLVSSMPKSLTDLTSFLDLTSTNPPFGQQGLADGEVAAALQQAVGPQLVSQFHAAGVRLCWLDSGREPATPQGPEAVGWRVGCWQAQQKRYAYGVVSEFQDGRTLVHLDAGGEKAVLEDSQKGPDWLHPAGKRLLLDESLPGAEDTVPGKAEQSTSENIEDGMAKFIRDNFGHGIVLTSEDLTLASSPFLLAHTLLPLLFAKEDLNLACSLSRKPPALPAAGSDAATMREVLTRLAKDANIHEADPEAALAEVRREPHERQKAQKQATSRPAEREPGVRSQTASSEGASLQRSAAPAQPSKAQGA</sequence>
<dbReference type="Proteomes" id="UP001489004">
    <property type="component" value="Unassembled WGS sequence"/>
</dbReference>
<evidence type="ECO:0000313" key="3">
    <source>
        <dbReference type="Proteomes" id="UP001489004"/>
    </source>
</evidence>
<reference evidence="2 3" key="1">
    <citation type="journal article" date="2024" name="Nat. Commun.">
        <title>Phylogenomics reveals the evolutionary origins of lichenization in chlorophyte algae.</title>
        <authorList>
            <person name="Puginier C."/>
            <person name="Libourel C."/>
            <person name="Otte J."/>
            <person name="Skaloud P."/>
            <person name="Haon M."/>
            <person name="Grisel S."/>
            <person name="Petersen M."/>
            <person name="Berrin J.G."/>
            <person name="Delaux P.M."/>
            <person name="Dal Grande F."/>
            <person name="Keller J."/>
        </authorList>
    </citation>
    <scope>NUCLEOTIDE SEQUENCE [LARGE SCALE GENOMIC DNA]</scope>
    <source>
        <strain evidence="2 3">SAG 2043</strain>
    </source>
</reference>
<accession>A0AAW1R956</accession>
<organism evidence="2 3">
    <name type="scientific">[Myrmecia] bisecta</name>
    <dbReference type="NCBI Taxonomy" id="41462"/>
    <lineage>
        <taxon>Eukaryota</taxon>
        <taxon>Viridiplantae</taxon>
        <taxon>Chlorophyta</taxon>
        <taxon>core chlorophytes</taxon>
        <taxon>Trebouxiophyceae</taxon>
        <taxon>Trebouxiales</taxon>
        <taxon>Trebouxiaceae</taxon>
        <taxon>Myrmecia</taxon>
    </lineage>
</organism>
<evidence type="ECO:0000256" key="1">
    <source>
        <dbReference type="SAM" id="MobiDB-lite"/>
    </source>
</evidence>
<keyword evidence="3" id="KW-1185">Reference proteome</keyword>
<feature type="compositionally biased region" description="Polar residues" evidence="1">
    <location>
        <begin position="382"/>
        <end position="395"/>
    </location>
</feature>
<gene>
    <name evidence="2" type="ORF">WJX72_009568</name>
</gene>
<feature type="compositionally biased region" description="Basic and acidic residues" evidence="1">
    <location>
        <begin position="355"/>
        <end position="365"/>
    </location>
</feature>